<gene>
    <name evidence="2" type="ORF">COPCOM_02778</name>
</gene>
<organism evidence="2 3">
    <name type="scientific">Coprococcus comes ATCC 27758</name>
    <dbReference type="NCBI Taxonomy" id="470146"/>
    <lineage>
        <taxon>Bacteria</taxon>
        <taxon>Bacillati</taxon>
        <taxon>Bacillota</taxon>
        <taxon>Clostridia</taxon>
        <taxon>Lachnospirales</taxon>
        <taxon>Lachnospiraceae</taxon>
        <taxon>Coprococcus</taxon>
    </lineage>
</organism>
<dbReference type="GO" id="GO:0003700">
    <property type="term" value="F:DNA-binding transcription factor activity"/>
    <property type="evidence" value="ECO:0007669"/>
    <property type="project" value="InterPro"/>
</dbReference>
<name>C0BC87_9FIRM</name>
<dbReference type="SUPFAM" id="SSF46785">
    <property type="entry name" value="Winged helix' DNA-binding domain"/>
    <property type="match status" value="1"/>
</dbReference>
<dbReference type="AlphaFoldDB" id="C0BC87"/>
<comment type="caution">
    <text evidence="2">The sequence shown here is derived from an EMBL/GenBank/DDBJ whole genome shotgun (WGS) entry which is preliminary data.</text>
</comment>
<accession>C0BC87</accession>
<dbReference type="Gene3D" id="1.10.10.10">
    <property type="entry name" value="Winged helix-like DNA-binding domain superfamily/Winged helix DNA-binding domain"/>
    <property type="match status" value="1"/>
</dbReference>
<sequence>MDNIFSFLNNQEMKMLEEELQVSLFLRGTKKITLTDAGKTLYEQTGNLYHLVSIF</sequence>
<evidence type="ECO:0000313" key="2">
    <source>
        <dbReference type="EMBL" id="EEG88688.1"/>
    </source>
</evidence>
<dbReference type="EMBL" id="ABVR01000042">
    <property type="protein sequence ID" value="EEG88688.1"/>
    <property type="molecule type" value="Genomic_DNA"/>
</dbReference>
<protein>
    <recommendedName>
        <fullName evidence="1">HTH lysR-type domain-containing protein</fullName>
    </recommendedName>
</protein>
<dbReference type="Pfam" id="PF00126">
    <property type="entry name" value="HTH_1"/>
    <property type="match status" value="1"/>
</dbReference>
<dbReference type="Proteomes" id="UP000003793">
    <property type="component" value="Unassembled WGS sequence"/>
</dbReference>
<dbReference type="InterPro" id="IPR036390">
    <property type="entry name" value="WH_DNA-bd_sf"/>
</dbReference>
<reference evidence="2 3" key="1">
    <citation type="submission" date="2009-02" db="EMBL/GenBank/DDBJ databases">
        <authorList>
            <person name="Fulton L."/>
            <person name="Clifton S."/>
            <person name="Fulton B."/>
            <person name="Xu J."/>
            <person name="Minx P."/>
            <person name="Pepin K.H."/>
            <person name="Johnson M."/>
            <person name="Bhonagiri V."/>
            <person name="Nash W.E."/>
            <person name="Mardis E.R."/>
            <person name="Wilson R.K."/>
        </authorList>
    </citation>
    <scope>NUCLEOTIDE SEQUENCE [LARGE SCALE GENOMIC DNA]</scope>
    <source>
        <strain evidence="2 3">ATCC 27758</strain>
    </source>
</reference>
<proteinExistence type="predicted"/>
<dbReference type="InterPro" id="IPR036388">
    <property type="entry name" value="WH-like_DNA-bd_sf"/>
</dbReference>
<reference evidence="2 3" key="2">
    <citation type="submission" date="2009-03" db="EMBL/GenBank/DDBJ databases">
        <title>Draft genome sequence of Coprococcus comes (ATCC 27758).</title>
        <authorList>
            <person name="Sudarsanam P."/>
            <person name="Ley R."/>
            <person name="Guruge J."/>
            <person name="Turnbaugh P.J."/>
            <person name="Mahowald M."/>
            <person name="Liep D."/>
            <person name="Gordon J."/>
        </authorList>
    </citation>
    <scope>NUCLEOTIDE SEQUENCE [LARGE SCALE GENOMIC DNA]</scope>
    <source>
        <strain evidence="2 3">ATCC 27758</strain>
    </source>
</reference>
<dbReference type="PROSITE" id="PS50931">
    <property type="entry name" value="HTH_LYSR"/>
    <property type="match status" value="1"/>
</dbReference>
<dbReference type="InterPro" id="IPR000847">
    <property type="entry name" value="LysR_HTH_N"/>
</dbReference>
<evidence type="ECO:0000259" key="1">
    <source>
        <dbReference type="PROSITE" id="PS50931"/>
    </source>
</evidence>
<feature type="domain" description="HTH lysR-type" evidence="1">
    <location>
        <begin position="13"/>
        <end position="35"/>
    </location>
</feature>
<evidence type="ECO:0000313" key="3">
    <source>
        <dbReference type="Proteomes" id="UP000003793"/>
    </source>
</evidence>
<dbReference type="HOGENOM" id="CLU_3024327_0_0_9"/>